<keyword evidence="1" id="KW-0812">Transmembrane</keyword>
<dbReference type="RefSeq" id="WP_090363110.1">
    <property type="nucleotide sequence ID" value="NZ_FNEM01000003.1"/>
</dbReference>
<keyword evidence="1" id="KW-1133">Transmembrane helix</keyword>
<evidence type="ECO:0000313" key="2">
    <source>
        <dbReference type="EMBL" id="SDI81808.1"/>
    </source>
</evidence>
<gene>
    <name evidence="2" type="ORF">SAMN04488540_103182</name>
</gene>
<sequence length="59" mass="6558">MFSQFFILVFGLGLAVVAAWKGRLMVFAVAAVLLLLTGINLRVWLQESHSRKRPGESDP</sequence>
<keyword evidence="1" id="KW-0472">Membrane</keyword>
<evidence type="ECO:0000313" key="3">
    <source>
        <dbReference type="Proteomes" id="UP000199527"/>
    </source>
</evidence>
<dbReference type="EMBL" id="FNEM01000003">
    <property type="protein sequence ID" value="SDI81808.1"/>
    <property type="molecule type" value="Genomic_DNA"/>
</dbReference>
<accession>A0A1G8NNP0</accession>
<proteinExistence type="predicted"/>
<keyword evidence="3" id="KW-1185">Reference proteome</keyword>
<protein>
    <submittedName>
        <fullName evidence="2">Uncharacterized protein</fullName>
    </submittedName>
</protein>
<name>A0A1G8NNP0_9GAMM</name>
<evidence type="ECO:0000256" key="1">
    <source>
        <dbReference type="SAM" id="Phobius"/>
    </source>
</evidence>
<dbReference type="Proteomes" id="UP000199527">
    <property type="component" value="Unassembled WGS sequence"/>
</dbReference>
<feature type="transmembrane region" description="Helical" evidence="1">
    <location>
        <begin position="25"/>
        <end position="45"/>
    </location>
</feature>
<organism evidence="2 3">
    <name type="scientific">Ferrimonas sediminum</name>
    <dbReference type="NCBI Taxonomy" id="718193"/>
    <lineage>
        <taxon>Bacteria</taxon>
        <taxon>Pseudomonadati</taxon>
        <taxon>Pseudomonadota</taxon>
        <taxon>Gammaproteobacteria</taxon>
        <taxon>Alteromonadales</taxon>
        <taxon>Ferrimonadaceae</taxon>
        <taxon>Ferrimonas</taxon>
    </lineage>
</organism>
<reference evidence="3" key="1">
    <citation type="submission" date="2016-10" db="EMBL/GenBank/DDBJ databases">
        <authorList>
            <person name="Varghese N."/>
            <person name="Submissions S."/>
        </authorList>
    </citation>
    <scope>NUCLEOTIDE SEQUENCE [LARGE SCALE GENOMIC DNA]</scope>
    <source>
        <strain evidence="3">DSM 23317</strain>
    </source>
</reference>
<dbReference type="AlphaFoldDB" id="A0A1G8NNP0"/>